<gene>
    <name evidence="1" type="ORF">UFOPK1726_00437</name>
</gene>
<accession>A0A6J6EKY7</accession>
<dbReference type="EMBL" id="CAEZTT010000035">
    <property type="protein sequence ID" value="CAB4573598.1"/>
    <property type="molecule type" value="Genomic_DNA"/>
</dbReference>
<reference evidence="1" key="1">
    <citation type="submission" date="2020-05" db="EMBL/GenBank/DDBJ databases">
        <authorList>
            <person name="Chiriac C."/>
            <person name="Salcher M."/>
            <person name="Ghai R."/>
            <person name="Kavagutti S V."/>
        </authorList>
    </citation>
    <scope>NUCLEOTIDE SEQUENCE</scope>
</reference>
<evidence type="ECO:0000313" key="1">
    <source>
        <dbReference type="EMBL" id="CAB4573598.1"/>
    </source>
</evidence>
<sequence length="53" mass="6038">MYDDYPGDGYPGDDSDAFCVERGGYVSVQELSSYMEARCLKLRYSDHCLDQTD</sequence>
<proteinExistence type="predicted"/>
<protein>
    <submittedName>
        <fullName evidence="1">Unannotated protein</fullName>
    </submittedName>
</protein>
<name>A0A6J6EKY7_9ZZZZ</name>
<organism evidence="1">
    <name type="scientific">freshwater metagenome</name>
    <dbReference type="NCBI Taxonomy" id="449393"/>
    <lineage>
        <taxon>unclassified sequences</taxon>
        <taxon>metagenomes</taxon>
        <taxon>ecological metagenomes</taxon>
    </lineage>
</organism>
<dbReference type="AlphaFoldDB" id="A0A6J6EKY7"/>